<dbReference type="Gene3D" id="3.40.50.300">
    <property type="entry name" value="P-loop containing nucleotide triphosphate hydrolases"/>
    <property type="match status" value="1"/>
</dbReference>
<name>A0A6S6S3D9_9BACT</name>
<keyword evidence="1" id="KW-0813">Transport</keyword>
<accession>A0A6S6S3D9</accession>
<evidence type="ECO:0000313" key="5">
    <source>
        <dbReference type="EMBL" id="CAA6802163.1"/>
    </source>
</evidence>
<dbReference type="Pfam" id="PF00005">
    <property type="entry name" value="ABC_tran"/>
    <property type="match status" value="1"/>
</dbReference>
<dbReference type="AlphaFoldDB" id="A0A6S6S3D9"/>
<reference evidence="5" key="1">
    <citation type="submission" date="2020-01" db="EMBL/GenBank/DDBJ databases">
        <authorList>
            <person name="Meier V. D."/>
            <person name="Meier V D."/>
        </authorList>
    </citation>
    <scope>NUCLEOTIDE SEQUENCE</scope>
    <source>
        <strain evidence="5">HLG_WM_MAG_06</strain>
    </source>
</reference>
<evidence type="ECO:0000259" key="4">
    <source>
        <dbReference type="PROSITE" id="PS50893"/>
    </source>
</evidence>
<dbReference type="PANTHER" id="PTHR42781">
    <property type="entry name" value="SPERMIDINE/PUTRESCINE IMPORT ATP-BINDING PROTEIN POTA"/>
    <property type="match status" value="1"/>
</dbReference>
<dbReference type="PANTHER" id="PTHR42781:SF4">
    <property type="entry name" value="SPERMIDINE_PUTRESCINE IMPORT ATP-BINDING PROTEIN POTA"/>
    <property type="match status" value="1"/>
</dbReference>
<dbReference type="InterPro" id="IPR050093">
    <property type="entry name" value="ABC_SmlMolc_Importer"/>
</dbReference>
<keyword evidence="2" id="KW-0547">Nucleotide-binding</keyword>
<evidence type="ECO:0000256" key="2">
    <source>
        <dbReference type="ARBA" id="ARBA00022741"/>
    </source>
</evidence>
<proteinExistence type="predicted"/>
<dbReference type="InterPro" id="IPR003593">
    <property type="entry name" value="AAA+_ATPase"/>
</dbReference>
<gene>
    <name evidence="5" type="ORF">HELGO_WM34787</name>
</gene>
<organism evidence="5">
    <name type="scientific">uncultured Sulfurovum sp</name>
    <dbReference type="NCBI Taxonomy" id="269237"/>
    <lineage>
        <taxon>Bacteria</taxon>
        <taxon>Pseudomonadati</taxon>
        <taxon>Campylobacterota</taxon>
        <taxon>Epsilonproteobacteria</taxon>
        <taxon>Campylobacterales</taxon>
        <taxon>Sulfurovaceae</taxon>
        <taxon>Sulfurovum</taxon>
        <taxon>environmental samples</taxon>
    </lineage>
</organism>
<dbReference type="SMART" id="SM00382">
    <property type="entry name" value="AAA"/>
    <property type="match status" value="1"/>
</dbReference>
<evidence type="ECO:0000256" key="3">
    <source>
        <dbReference type="ARBA" id="ARBA00022840"/>
    </source>
</evidence>
<dbReference type="InterPro" id="IPR017871">
    <property type="entry name" value="ABC_transporter-like_CS"/>
</dbReference>
<dbReference type="GO" id="GO:0016887">
    <property type="term" value="F:ATP hydrolysis activity"/>
    <property type="evidence" value="ECO:0007669"/>
    <property type="project" value="InterPro"/>
</dbReference>
<sequence length="271" mass="30117">MLNIDISKELCGADGKMSLNIACSIKRGEFVAISGKSGSGKTTLLRILAGLEEAKGSIEFANETWLDNKKALSPQKRNIGFVFQDYALFENMTVEENLLFVKNDKKLAQYLLEVTELFTLKHRLPNTLSGGQKQRVALCRAMMNRPKLLFLDEPLSALDPSIRLKLQDKILELHKEFGTTTIMVSHDPSEIYRLASRVLVLEEGKIVDDGTTKEIMMQDSNTLKGELLALNTENIATVLVGQQLIEVALSKEELGELKLGDLISLATHKTL</sequence>
<dbReference type="PROSITE" id="PS50893">
    <property type="entry name" value="ABC_TRANSPORTER_2"/>
    <property type="match status" value="1"/>
</dbReference>
<dbReference type="InterPro" id="IPR003439">
    <property type="entry name" value="ABC_transporter-like_ATP-bd"/>
</dbReference>
<feature type="domain" description="ABC transporter" evidence="4">
    <location>
        <begin position="1"/>
        <end position="228"/>
    </location>
</feature>
<dbReference type="PROSITE" id="PS00211">
    <property type="entry name" value="ABC_TRANSPORTER_1"/>
    <property type="match status" value="1"/>
</dbReference>
<evidence type="ECO:0000256" key="1">
    <source>
        <dbReference type="ARBA" id="ARBA00022448"/>
    </source>
</evidence>
<dbReference type="SUPFAM" id="SSF52540">
    <property type="entry name" value="P-loop containing nucleoside triphosphate hydrolases"/>
    <property type="match status" value="1"/>
</dbReference>
<dbReference type="GO" id="GO:0005524">
    <property type="term" value="F:ATP binding"/>
    <property type="evidence" value="ECO:0007669"/>
    <property type="project" value="UniProtKB-KW"/>
</dbReference>
<protein>
    <submittedName>
        <fullName evidence="5">Molybdenum transport ATP-binding protein ModC (TC 3.A.1.8.1)</fullName>
    </submittedName>
</protein>
<keyword evidence="3 5" id="KW-0067">ATP-binding</keyword>
<dbReference type="EMBL" id="CACVAP010000036">
    <property type="protein sequence ID" value="CAA6802163.1"/>
    <property type="molecule type" value="Genomic_DNA"/>
</dbReference>
<dbReference type="InterPro" id="IPR027417">
    <property type="entry name" value="P-loop_NTPase"/>
</dbReference>